<comment type="caution">
    <text evidence="13">The sequence shown here is derived from an EMBL/GenBank/DDBJ whole genome shotgun (WGS) entry which is preliminary data.</text>
</comment>
<keyword evidence="3 8" id="KW-0237">DNA synthesis</keyword>
<protein>
    <recommendedName>
        <fullName evidence="2 8">Thymidine kinase</fullName>
        <ecNumber evidence="2 8">2.7.1.21</ecNumber>
    </recommendedName>
</protein>
<keyword evidence="4 8" id="KW-0808">Transferase</keyword>
<sequence length="232" mass="25387">MAKLYFYYSAMNAGKTTTLLQSAYNYRERGMRTLILKPDVDTRGHDAPSSGPAGHLLPRAGEGKLAEDVTVASRIGLKAHAHRFGGDENLLALVQADIAAHGPLHCVFVDEAQFLAKAQVWQLSDVVDQLRIPVLAYGLRTDFRGEPFEGSLYLLAWADELQEIKTICHTGSKATMVVRVDELGRAVTDGPQVEIGGNERYVSVSRAEFKKISQGDGSIELQQPVLPLGEPR</sequence>
<feature type="binding site" evidence="8">
    <location>
        <begin position="110"/>
        <end position="113"/>
    </location>
    <ligand>
        <name>ATP</name>
        <dbReference type="ChEBI" id="CHEBI:30616"/>
    </ligand>
</feature>
<dbReference type="NCBIfam" id="NF003300">
    <property type="entry name" value="PRK04296.1-5"/>
    <property type="match status" value="1"/>
</dbReference>
<evidence type="ECO:0000256" key="2">
    <source>
        <dbReference type="ARBA" id="ARBA00012118"/>
    </source>
</evidence>
<evidence type="ECO:0000256" key="11">
    <source>
        <dbReference type="RuleBase" id="RU000544"/>
    </source>
</evidence>
<gene>
    <name evidence="8" type="primary">tdk</name>
    <name evidence="13" type="ORF">UU9_08635</name>
</gene>
<dbReference type="GO" id="GO:0071897">
    <property type="term" value="P:DNA biosynthetic process"/>
    <property type="evidence" value="ECO:0007669"/>
    <property type="project" value="UniProtKB-KW"/>
</dbReference>
<dbReference type="PIRSF" id="PIRSF035805">
    <property type="entry name" value="TK_cell"/>
    <property type="match status" value="1"/>
</dbReference>
<evidence type="ECO:0000256" key="10">
    <source>
        <dbReference type="PIRSR" id="PIRSR035805-2"/>
    </source>
</evidence>
<dbReference type="GO" id="GO:0005829">
    <property type="term" value="C:cytosol"/>
    <property type="evidence" value="ECO:0007669"/>
    <property type="project" value="TreeGrafter"/>
</dbReference>
<evidence type="ECO:0000313" key="13">
    <source>
        <dbReference type="EMBL" id="EIL89776.1"/>
    </source>
</evidence>
<evidence type="ECO:0000256" key="4">
    <source>
        <dbReference type="ARBA" id="ARBA00022679"/>
    </source>
</evidence>
<feature type="binding site" evidence="8">
    <location>
        <begin position="9"/>
        <end position="16"/>
    </location>
    <ligand>
        <name>ATP</name>
        <dbReference type="ChEBI" id="CHEBI:30616"/>
    </ligand>
</feature>
<dbReference type="EC" id="2.7.1.21" evidence="2 8"/>
<dbReference type="HAMAP" id="MF_00124">
    <property type="entry name" value="Thymidine_kinase"/>
    <property type="match status" value="1"/>
</dbReference>
<dbReference type="STRING" id="1163408.UU9_08635"/>
<dbReference type="GO" id="GO:0005524">
    <property type="term" value="F:ATP binding"/>
    <property type="evidence" value="ECO:0007669"/>
    <property type="project" value="UniProtKB-UniRule"/>
</dbReference>
<comment type="subcellular location">
    <subcellularLocation>
        <location evidence="8">Cytoplasm</location>
    </subcellularLocation>
</comment>
<dbReference type="Pfam" id="PF00265">
    <property type="entry name" value="TK"/>
    <property type="match status" value="2"/>
</dbReference>
<dbReference type="GO" id="GO:0004797">
    <property type="term" value="F:thymidine kinase activity"/>
    <property type="evidence" value="ECO:0007669"/>
    <property type="project" value="UniProtKB-UniRule"/>
</dbReference>
<dbReference type="GO" id="GO:0046104">
    <property type="term" value="P:thymidine metabolic process"/>
    <property type="evidence" value="ECO:0007669"/>
    <property type="project" value="TreeGrafter"/>
</dbReference>
<evidence type="ECO:0000256" key="5">
    <source>
        <dbReference type="ARBA" id="ARBA00022741"/>
    </source>
</evidence>
<comment type="catalytic activity">
    <reaction evidence="8 11">
        <text>thymidine + ATP = dTMP + ADP + H(+)</text>
        <dbReference type="Rhea" id="RHEA:19129"/>
        <dbReference type="ChEBI" id="CHEBI:15378"/>
        <dbReference type="ChEBI" id="CHEBI:17748"/>
        <dbReference type="ChEBI" id="CHEBI:30616"/>
        <dbReference type="ChEBI" id="CHEBI:63528"/>
        <dbReference type="ChEBI" id="CHEBI:456216"/>
        <dbReference type="EC" id="2.7.1.21"/>
    </reaction>
</comment>
<dbReference type="EMBL" id="AJXU01000031">
    <property type="protein sequence ID" value="EIL89776.1"/>
    <property type="molecule type" value="Genomic_DNA"/>
</dbReference>
<feature type="active site" description="Proton acceptor" evidence="8 9">
    <location>
        <position position="111"/>
    </location>
</feature>
<dbReference type="RefSeq" id="WP_007081364.1">
    <property type="nucleotide sequence ID" value="NZ_AJXU01000031.1"/>
</dbReference>
<comment type="caution">
    <text evidence="8">Lacks conserved residue(s) required for the propagation of feature annotation.</text>
</comment>
<proteinExistence type="inferred from homology"/>
<keyword evidence="7 8" id="KW-0067">ATP-binding</keyword>
<keyword evidence="14" id="KW-1185">Reference proteome</keyword>
<dbReference type="eggNOG" id="COG1435">
    <property type="taxonomic scope" value="Bacteria"/>
</dbReference>
<feature type="binding site" evidence="10">
    <location>
        <position position="201"/>
    </location>
    <ligand>
        <name>substrate</name>
    </ligand>
</feature>
<dbReference type="Gene3D" id="3.40.50.300">
    <property type="entry name" value="P-loop containing nucleotide triphosphate hydrolases"/>
    <property type="match status" value="1"/>
</dbReference>
<dbReference type="InterPro" id="IPR027417">
    <property type="entry name" value="P-loop_NTPase"/>
</dbReference>
<dbReference type="PANTHER" id="PTHR11441">
    <property type="entry name" value="THYMIDINE KINASE"/>
    <property type="match status" value="1"/>
</dbReference>
<evidence type="ECO:0000256" key="8">
    <source>
        <dbReference type="HAMAP-Rule" id="MF_00124"/>
    </source>
</evidence>
<evidence type="ECO:0000256" key="3">
    <source>
        <dbReference type="ARBA" id="ARBA00022634"/>
    </source>
</evidence>
<dbReference type="Proteomes" id="UP000004210">
    <property type="component" value="Unassembled WGS sequence"/>
</dbReference>
<keyword evidence="8" id="KW-0963">Cytoplasm</keyword>
<dbReference type="SUPFAM" id="SSF52540">
    <property type="entry name" value="P-loop containing nucleoside triphosphate hydrolases"/>
    <property type="match status" value="1"/>
</dbReference>
<dbReference type="SUPFAM" id="SSF57716">
    <property type="entry name" value="Glucocorticoid receptor-like (DNA-binding domain)"/>
    <property type="match status" value="1"/>
</dbReference>
<name>I4VRD5_9GAMM</name>
<comment type="similarity">
    <text evidence="1 8 12">Belongs to the thymidine kinase family.</text>
</comment>
<comment type="subunit">
    <text evidence="8">Homotetramer.</text>
</comment>
<evidence type="ECO:0000256" key="1">
    <source>
        <dbReference type="ARBA" id="ARBA00007587"/>
    </source>
</evidence>
<evidence type="ECO:0000256" key="12">
    <source>
        <dbReference type="RuleBase" id="RU004165"/>
    </source>
</evidence>
<accession>I4VRD5</accession>
<evidence type="ECO:0000256" key="9">
    <source>
        <dbReference type="PIRSR" id="PIRSR035805-1"/>
    </source>
</evidence>
<dbReference type="OrthoDB" id="9781579at2"/>
<dbReference type="PATRIC" id="fig|1163408.3.peg.1770"/>
<dbReference type="AlphaFoldDB" id="I4VRD5"/>
<evidence type="ECO:0000256" key="7">
    <source>
        <dbReference type="ARBA" id="ARBA00022840"/>
    </source>
</evidence>
<evidence type="ECO:0000313" key="14">
    <source>
        <dbReference type="Proteomes" id="UP000004210"/>
    </source>
</evidence>
<evidence type="ECO:0000256" key="6">
    <source>
        <dbReference type="ARBA" id="ARBA00022777"/>
    </source>
</evidence>
<dbReference type="InterPro" id="IPR001267">
    <property type="entry name" value="Thymidine_kinase"/>
</dbReference>
<feature type="binding site" evidence="10">
    <location>
        <begin position="193"/>
        <end position="196"/>
    </location>
    <ligand>
        <name>substrate</name>
    </ligand>
</feature>
<organism evidence="13 14">
    <name type="scientific">Rhodanobacter fulvus Jip2</name>
    <dbReference type="NCBI Taxonomy" id="1163408"/>
    <lineage>
        <taxon>Bacteria</taxon>
        <taxon>Pseudomonadati</taxon>
        <taxon>Pseudomonadota</taxon>
        <taxon>Gammaproteobacteria</taxon>
        <taxon>Lysobacterales</taxon>
        <taxon>Rhodanobacteraceae</taxon>
        <taxon>Rhodanobacter</taxon>
    </lineage>
</organism>
<keyword evidence="5 8" id="KW-0547">Nucleotide-binding</keyword>
<dbReference type="PANTHER" id="PTHR11441:SF0">
    <property type="entry name" value="THYMIDINE KINASE, CYTOSOLIC"/>
    <property type="match status" value="1"/>
</dbReference>
<reference evidence="13 14" key="1">
    <citation type="journal article" date="2012" name="J. Bacteriol.">
        <title>Genome sequences for six rhodanobacter strains, isolated from soils and the terrestrial subsurface, with variable denitrification capabilities.</title>
        <authorList>
            <person name="Kostka J.E."/>
            <person name="Green S.J."/>
            <person name="Rishishwar L."/>
            <person name="Prakash O."/>
            <person name="Katz L.S."/>
            <person name="Marino-Ramirez L."/>
            <person name="Jordan I.K."/>
            <person name="Munk C."/>
            <person name="Ivanova N."/>
            <person name="Mikhailova N."/>
            <person name="Watson D.B."/>
            <person name="Brown S.D."/>
            <person name="Palumbo A.V."/>
            <person name="Brooks S.C."/>
        </authorList>
    </citation>
    <scope>NUCLEOTIDE SEQUENCE [LARGE SCALE GENOMIC DNA]</scope>
    <source>
        <strain evidence="14">Jip2T</strain>
    </source>
</reference>
<keyword evidence="6 8" id="KW-0418">Kinase</keyword>